<sequence length="465" mass="53180">MSDLIKILNDNKKNGDFLNEKLILVPTDLDFDRRRVLDAYDKNVIVLLPSYGDEKILKNFLSVGVGGGGVGGGNNNNNNGRNDYYQHSEPTKSPIFIGTALKIIEIIDNFKNLNERVCNYNSDTCYETLKKISLTRTNDDDDVTNMTTKGNDVDEMLKILKLKPNPNNEMFLYIASYVHVNEDAAIFQIYNFKIKKFIPHLLKINDNLFVEPETLNASDVIIYQNDNNNNGERIEIYEKQNVTYKSLNNLTYEKKILNLITPNDNDNDDDKRRGKFTIPEVKKKNCIRKKNKNENDNSSEIIISENVYKITMINLKWKKITWVIGNTCLGISGLLLTSSILTFVTIRMWKEDLREGGSSSASFMIFLMLSVMLTFISSFPYHIESEVKNNDVTRLISIVRIVVPTVSYAILFSSTLSRCLMLATSETRGNGFVSHVNGIYDLELYHKSERDSKRTGRKPLRIHNS</sequence>
<dbReference type="EMBL" id="DS235035">
    <property type="protein sequence ID" value="EEB10810.1"/>
    <property type="molecule type" value="Genomic_DNA"/>
</dbReference>
<dbReference type="EnsemblMetazoa" id="PHUM066630-RA">
    <property type="protein sequence ID" value="PHUM066630-PA"/>
    <property type="gene ID" value="PHUM066630"/>
</dbReference>
<dbReference type="OrthoDB" id="9880600at2759"/>
<dbReference type="VEuPathDB" id="VectorBase:PHUM066630"/>
<dbReference type="EMBL" id="AAZO01000777">
    <property type="status" value="NOT_ANNOTATED_CDS"/>
    <property type="molecule type" value="Genomic_DNA"/>
</dbReference>
<evidence type="ECO:0000256" key="1">
    <source>
        <dbReference type="SAM" id="Phobius"/>
    </source>
</evidence>
<gene>
    <name evidence="3" type="primary">8231132</name>
    <name evidence="2" type="ORF">Phum_PHUM066630</name>
</gene>
<dbReference type="STRING" id="121224.E0VBQ4"/>
<keyword evidence="1" id="KW-0472">Membrane</keyword>
<evidence type="ECO:0000313" key="4">
    <source>
        <dbReference type="Proteomes" id="UP000009046"/>
    </source>
</evidence>
<accession>E0VBQ4</accession>
<dbReference type="GeneID" id="8231132"/>
<evidence type="ECO:0000313" key="2">
    <source>
        <dbReference type="EMBL" id="EEB10810.1"/>
    </source>
</evidence>
<evidence type="ECO:0000313" key="3">
    <source>
        <dbReference type="EnsemblMetazoa" id="PHUM066630-PA"/>
    </source>
</evidence>
<organism>
    <name type="scientific">Pediculus humanus subsp. corporis</name>
    <name type="common">Body louse</name>
    <dbReference type="NCBI Taxonomy" id="121224"/>
    <lineage>
        <taxon>Eukaryota</taxon>
        <taxon>Metazoa</taxon>
        <taxon>Ecdysozoa</taxon>
        <taxon>Arthropoda</taxon>
        <taxon>Hexapoda</taxon>
        <taxon>Insecta</taxon>
        <taxon>Pterygota</taxon>
        <taxon>Neoptera</taxon>
        <taxon>Paraneoptera</taxon>
        <taxon>Psocodea</taxon>
        <taxon>Troctomorpha</taxon>
        <taxon>Phthiraptera</taxon>
        <taxon>Anoplura</taxon>
        <taxon>Pediculidae</taxon>
        <taxon>Pediculus</taxon>
    </lineage>
</organism>
<dbReference type="HOGENOM" id="CLU_588371_0_0_1"/>
<keyword evidence="2" id="KW-0675">Receptor</keyword>
<dbReference type="KEGG" id="phu:Phum_PHUM066630"/>
<dbReference type="eggNOG" id="KOG1056">
    <property type="taxonomic scope" value="Eukaryota"/>
</dbReference>
<feature type="transmembrane region" description="Helical" evidence="1">
    <location>
        <begin position="361"/>
        <end position="383"/>
    </location>
</feature>
<reference evidence="3" key="3">
    <citation type="submission" date="2021-02" db="UniProtKB">
        <authorList>
            <consortium name="EnsemblMetazoa"/>
        </authorList>
    </citation>
    <scope>IDENTIFICATION</scope>
    <source>
        <strain evidence="3">USDA</strain>
    </source>
</reference>
<dbReference type="RefSeq" id="XP_002423548.1">
    <property type="nucleotide sequence ID" value="XM_002423503.1"/>
</dbReference>
<dbReference type="AlphaFoldDB" id="E0VBQ4"/>
<reference evidence="2" key="1">
    <citation type="submission" date="2007-04" db="EMBL/GenBank/DDBJ databases">
        <title>Annotation of Pediculus humanus corporis strain USDA.</title>
        <authorList>
            <person name="Kirkness E."/>
            <person name="Hannick L."/>
            <person name="Hass B."/>
            <person name="Bruggner R."/>
            <person name="Lawson D."/>
            <person name="Bidwell S."/>
            <person name="Joardar V."/>
            <person name="Caler E."/>
            <person name="Walenz B."/>
            <person name="Inman J."/>
            <person name="Schobel S."/>
            <person name="Galinsky K."/>
            <person name="Amedeo P."/>
            <person name="Strausberg R."/>
        </authorList>
    </citation>
    <scope>NUCLEOTIDE SEQUENCE</scope>
    <source>
        <strain evidence="2">USDA</strain>
    </source>
</reference>
<keyword evidence="1" id="KW-1133">Transmembrane helix</keyword>
<protein>
    <submittedName>
        <fullName evidence="2">Class D atypical G-protein coupled receptor GPRbos1, putative</fullName>
    </submittedName>
</protein>
<feature type="transmembrane region" description="Helical" evidence="1">
    <location>
        <begin position="329"/>
        <end position="349"/>
    </location>
</feature>
<dbReference type="CTD" id="8231132"/>
<name>E0VBQ4_PEDHC</name>
<keyword evidence="1" id="KW-0812">Transmembrane</keyword>
<feature type="transmembrane region" description="Helical" evidence="1">
    <location>
        <begin position="395"/>
        <end position="412"/>
    </location>
</feature>
<keyword evidence="4" id="KW-1185">Reference proteome</keyword>
<dbReference type="InParanoid" id="E0VBQ4"/>
<reference evidence="2" key="2">
    <citation type="submission" date="2007-04" db="EMBL/GenBank/DDBJ databases">
        <title>The genome of the human body louse.</title>
        <authorList>
            <consortium name="The Human Body Louse Genome Consortium"/>
            <person name="Kirkness E."/>
            <person name="Walenz B."/>
            <person name="Hass B."/>
            <person name="Bruggner R."/>
            <person name="Strausberg R."/>
        </authorList>
    </citation>
    <scope>NUCLEOTIDE SEQUENCE</scope>
    <source>
        <strain evidence="2">USDA</strain>
    </source>
</reference>
<proteinExistence type="predicted"/>
<dbReference type="Proteomes" id="UP000009046">
    <property type="component" value="Unassembled WGS sequence"/>
</dbReference>